<evidence type="ECO:0000313" key="2">
    <source>
        <dbReference type="Proteomes" id="UP000308886"/>
    </source>
</evidence>
<name>A0AC61QNN8_9BACT</name>
<evidence type="ECO:0000313" key="1">
    <source>
        <dbReference type="EMBL" id="TGX81392.1"/>
    </source>
</evidence>
<keyword evidence="2" id="KW-1185">Reference proteome</keyword>
<comment type="caution">
    <text evidence="1">The sequence shown here is derived from an EMBL/GenBank/DDBJ whole genome shotgun (WGS) entry which is preliminary data.</text>
</comment>
<proteinExistence type="predicted"/>
<reference evidence="1" key="1">
    <citation type="submission" date="2019-04" db="EMBL/GenBank/DDBJ databases">
        <title>Microbes associate with the intestines of laboratory mice.</title>
        <authorList>
            <person name="Navarre W."/>
            <person name="Wong E."/>
            <person name="Huang K."/>
            <person name="Tropini C."/>
            <person name="Ng K."/>
            <person name="Yu B."/>
        </authorList>
    </citation>
    <scope>NUCLEOTIDE SEQUENCE</scope>
    <source>
        <strain evidence="1">NM73_A23</strain>
    </source>
</reference>
<accession>A0AC61QNN8</accession>
<sequence>MRKKLKFVITVLLSVMAAGMQAQEVDNTFRFVDANGNPVANGGTINVSEITEDPFGEGFFISTGLSVENTTNAEAYLAAEVSVKNLPNGSFQVCFPQECVSGVTGSFTTGNGNIAANAKKELATEWIPAGEGKYGTATIAVKLKVMTRSGNFPNFKYAFKAYGPEVTVNCIYGDNTAISGVAADGTASFNVYDITGKTVVKGADKTVVQGLASGTYLLEAVKDGKRVGMKKVVK</sequence>
<dbReference type="Proteomes" id="UP000308886">
    <property type="component" value="Unassembled WGS sequence"/>
</dbReference>
<dbReference type="EMBL" id="SRZC01000017">
    <property type="protein sequence ID" value="TGX81392.1"/>
    <property type="molecule type" value="Genomic_DNA"/>
</dbReference>
<gene>
    <name evidence="1" type="ORF">E5358_10425</name>
</gene>
<organism evidence="1 2">
    <name type="scientific">Palleniella muris</name>
    <dbReference type="NCBI Taxonomy" id="3038145"/>
    <lineage>
        <taxon>Bacteria</taxon>
        <taxon>Pseudomonadati</taxon>
        <taxon>Bacteroidota</taxon>
        <taxon>Bacteroidia</taxon>
        <taxon>Bacteroidales</taxon>
        <taxon>Prevotellaceae</taxon>
        <taxon>Palleniella</taxon>
    </lineage>
</organism>
<protein>
    <submittedName>
        <fullName evidence="1">T9SS type A sorting domain-containing protein</fullName>
    </submittedName>
</protein>